<dbReference type="Pfam" id="PF25597">
    <property type="entry name" value="SH3_retrovirus"/>
    <property type="match status" value="1"/>
</dbReference>
<accession>A0AAQ3TNU2</accession>
<gene>
    <name evidence="3" type="ORF">U9M48_023337</name>
</gene>
<protein>
    <recommendedName>
        <fullName evidence="2">Integrase catalytic domain-containing protein</fullName>
    </recommendedName>
</protein>
<dbReference type="GO" id="GO:0003676">
    <property type="term" value="F:nucleic acid binding"/>
    <property type="evidence" value="ECO:0007669"/>
    <property type="project" value="InterPro"/>
</dbReference>
<dbReference type="Proteomes" id="UP001341281">
    <property type="component" value="Chromosome 05"/>
</dbReference>
<keyword evidence="1" id="KW-0378">Hydrolase</keyword>
<dbReference type="PANTHER" id="PTHR42648:SF25">
    <property type="entry name" value="RNA-DIRECTED DNA POLYMERASE"/>
    <property type="match status" value="1"/>
</dbReference>
<dbReference type="GO" id="GO:0006508">
    <property type="term" value="P:proteolysis"/>
    <property type="evidence" value="ECO:0007669"/>
    <property type="project" value="UniProtKB-KW"/>
</dbReference>
<reference evidence="3 4" key="1">
    <citation type="submission" date="2024-02" db="EMBL/GenBank/DDBJ databases">
        <title>High-quality chromosome-scale genome assembly of Pensacola bahiagrass (Paspalum notatum Flugge var. saurae).</title>
        <authorList>
            <person name="Vega J.M."/>
            <person name="Podio M."/>
            <person name="Orjuela J."/>
            <person name="Siena L.A."/>
            <person name="Pessino S.C."/>
            <person name="Combes M.C."/>
            <person name="Mariac C."/>
            <person name="Albertini E."/>
            <person name="Pupilli F."/>
            <person name="Ortiz J.P.A."/>
            <person name="Leblanc O."/>
        </authorList>
    </citation>
    <scope>NUCLEOTIDE SEQUENCE [LARGE SCALE GENOMIC DNA]</scope>
    <source>
        <strain evidence="3">R1</strain>
        <tissue evidence="3">Leaf</tissue>
    </source>
</reference>
<keyword evidence="4" id="KW-1185">Reference proteome</keyword>
<dbReference type="GO" id="GO:0008233">
    <property type="term" value="F:peptidase activity"/>
    <property type="evidence" value="ECO:0007669"/>
    <property type="project" value="UniProtKB-KW"/>
</dbReference>
<sequence>MGHRAALAHVDDTVRGTVHFGDGSVVEIRGLGSMVTEGRTREHKVLTDVYYVPKLKSNIISLGKLEQEWYKVVLENGVLTVFDRESTLLIRAPRTKNRTYTIKLNVTSLVCLLSKCDDQAWVWHAQYGHLNFRALREFGTKKMVEGMPVIDHVNQVCDGCTIGKQHCSPFPRASSFRAERGLELVYSDLCDLTTHSWRQALFFLVVDDFSQFMWVELLATKDQALHYIKKIKASSKNELGEKLKAIITDRGGEFKPHLFILFCNETGIKHFTTTPYTPQQNGVVERRNQNVVEMARCMLKSKVVPPKFLGKPKVSHLCTFGCVAHMKNTGPSLNKLSDRSTKMVFFGYEQGSKGYRLFDPVSKKLYVSRDVVFEENRAWEWSSKWDSPPTGQAVDSKGLPQYIYNVSKEIRGYEYSGLCLLAIDEPSSVEKALTEKC</sequence>
<feature type="domain" description="Integrase catalytic" evidence="2">
    <location>
        <begin position="177"/>
        <end position="349"/>
    </location>
</feature>
<dbReference type="PROSITE" id="PS50994">
    <property type="entry name" value="INTEGRASE"/>
    <property type="match status" value="1"/>
</dbReference>
<proteinExistence type="predicted"/>
<dbReference type="Gene3D" id="3.30.420.10">
    <property type="entry name" value="Ribonuclease H-like superfamily/Ribonuclease H"/>
    <property type="match status" value="1"/>
</dbReference>
<dbReference type="InterPro" id="IPR054722">
    <property type="entry name" value="PolX-like_BBD"/>
</dbReference>
<dbReference type="SUPFAM" id="SSF53098">
    <property type="entry name" value="Ribonuclease H-like"/>
    <property type="match status" value="1"/>
</dbReference>
<dbReference type="GO" id="GO:0015074">
    <property type="term" value="P:DNA integration"/>
    <property type="evidence" value="ECO:0007669"/>
    <property type="project" value="InterPro"/>
</dbReference>
<dbReference type="Pfam" id="PF22936">
    <property type="entry name" value="Pol_BBD"/>
    <property type="match status" value="1"/>
</dbReference>
<dbReference type="InterPro" id="IPR039537">
    <property type="entry name" value="Retrotran_Ty1/copia-like"/>
</dbReference>
<dbReference type="PANTHER" id="PTHR42648">
    <property type="entry name" value="TRANSPOSASE, PUTATIVE-RELATED"/>
    <property type="match status" value="1"/>
</dbReference>
<dbReference type="InterPro" id="IPR012337">
    <property type="entry name" value="RNaseH-like_sf"/>
</dbReference>
<evidence type="ECO:0000259" key="2">
    <source>
        <dbReference type="PROSITE" id="PS50994"/>
    </source>
</evidence>
<keyword evidence="1" id="KW-0645">Protease</keyword>
<dbReference type="EMBL" id="CP144749">
    <property type="protein sequence ID" value="WVZ75264.1"/>
    <property type="molecule type" value="Genomic_DNA"/>
</dbReference>
<dbReference type="Pfam" id="PF00665">
    <property type="entry name" value="rve"/>
    <property type="match status" value="1"/>
</dbReference>
<evidence type="ECO:0000313" key="3">
    <source>
        <dbReference type="EMBL" id="WVZ75264.1"/>
    </source>
</evidence>
<evidence type="ECO:0000256" key="1">
    <source>
        <dbReference type="ARBA" id="ARBA00022670"/>
    </source>
</evidence>
<name>A0AAQ3TNU2_PASNO</name>
<dbReference type="AlphaFoldDB" id="A0AAQ3TNU2"/>
<dbReference type="InterPro" id="IPR036397">
    <property type="entry name" value="RNaseH_sf"/>
</dbReference>
<dbReference type="Pfam" id="PF13976">
    <property type="entry name" value="gag_pre-integrs"/>
    <property type="match status" value="1"/>
</dbReference>
<dbReference type="InterPro" id="IPR057670">
    <property type="entry name" value="SH3_retrovirus"/>
</dbReference>
<organism evidence="3 4">
    <name type="scientific">Paspalum notatum var. saurae</name>
    <dbReference type="NCBI Taxonomy" id="547442"/>
    <lineage>
        <taxon>Eukaryota</taxon>
        <taxon>Viridiplantae</taxon>
        <taxon>Streptophyta</taxon>
        <taxon>Embryophyta</taxon>
        <taxon>Tracheophyta</taxon>
        <taxon>Spermatophyta</taxon>
        <taxon>Magnoliopsida</taxon>
        <taxon>Liliopsida</taxon>
        <taxon>Poales</taxon>
        <taxon>Poaceae</taxon>
        <taxon>PACMAD clade</taxon>
        <taxon>Panicoideae</taxon>
        <taxon>Andropogonodae</taxon>
        <taxon>Paspaleae</taxon>
        <taxon>Paspalinae</taxon>
        <taxon>Paspalum</taxon>
    </lineage>
</organism>
<evidence type="ECO:0000313" key="4">
    <source>
        <dbReference type="Proteomes" id="UP001341281"/>
    </source>
</evidence>
<dbReference type="InterPro" id="IPR001584">
    <property type="entry name" value="Integrase_cat-core"/>
</dbReference>
<dbReference type="InterPro" id="IPR025724">
    <property type="entry name" value="GAG-pre-integrase_dom"/>
</dbReference>